<feature type="region of interest" description="Disordered" evidence="1">
    <location>
        <begin position="286"/>
        <end position="331"/>
    </location>
</feature>
<dbReference type="AlphaFoldDB" id="A0A423T3S3"/>
<name>A0A423T3S3_PENVA</name>
<reference evidence="2 3" key="2">
    <citation type="submission" date="2019-01" db="EMBL/GenBank/DDBJ databases">
        <title>The decoding of complex shrimp genome reveals the adaptation for benthos swimmer, frequently molting mechanism and breeding impact on genome.</title>
        <authorList>
            <person name="Sun Y."/>
            <person name="Gao Y."/>
            <person name="Yu Y."/>
        </authorList>
    </citation>
    <scope>NUCLEOTIDE SEQUENCE [LARGE SCALE GENOMIC DNA]</scope>
    <source>
        <tissue evidence="2">Muscle</tissue>
    </source>
</reference>
<dbReference type="Proteomes" id="UP000283509">
    <property type="component" value="Unassembled WGS sequence"/>
</dbReference>
<organism evidence="2 3">
    <name type="scientific">Penaeus vannamei</name>
    <name type="common">Whiteleg shrimp</name>
    <name type="synonym">Litopenaeus vannamei</name>
    <dbReference type="NCBI Taxonomy" id="6689"/>
    <lineage>
        <taxon>Eukaryota</taxon>
        <taxon>Metazoa</taxon>
        <taxon>Ecdysozoa</taxon>
        <taxon>Arthropoda</taxon>
        <taxon>Crustacea</taxon>
        <taxon>Multicrustacea</taxon>
        <taxon>Malacostraca</taxon>
        <taxon>Eumalacostraca</taxon>
        <taxon>Eucarida</taxon>
        <taxon>Decapoda</taxon>
        <taxon>Dendrobranchiata</taxon>
        <taxon>Penaeoidea</taxon>
        <taxon>Penaeidae</taxon>
        <taxon>Penaeus</taxon>
    </lineage>
</organism>
<dbReference type="EMBL" id="QCYY01002343">
    <property type="protein sequence ID" value="ROT71104.1"/>
    <property type="molecule type" value="Genomic_DNA"/>
</dbReference>
<protein>
    <recommendedName>
        <fullName evidence="4">Peptidase M12B propeptide domain-containing protein</fullName>
    </recommendedName>
</protein>
<keyword evidence="3" id="KW-1185">Reference proteome</keyword>
<gene>
    <name evidence="2" type="ORF">C7M84_010594</name>
</gene>
<proteinExistence type="predicted"/>
<feature type="region of interest" description="Disordered" evidence="1">
    <location>
        <begin position="209"/>
        <end position="235"/>
    </location>
</feature>
<accession>A0A423T3S3</accession>
<reference evidence="2 3" key="1">
    <citation type="submission" date="2018-04" db="EMBL/GenBank/DDBJ databases">
        <authorList>
            <person name="Zhang X."/>
            <person name="Yuan J."/>
            <person name="Li F."/>
            <person name="Xiang J."/>
        </authorList>
    </citation>
    <scope>NUCLEOTIDE SEQUENCE [LARGE SCALE GENOMIC DNA]</scope>
    <source>
        <tissue evidence="2">Muscle</tissue>
    </source>
</reference>
<evidence type="ECO:0008006" key="4">
    <source>
        <dbReference type="Google" id="ProtNLM"/>
    </source>
</evidence>
<feature type="region of interest" description="Disordered" evidence="1">
    <location>
        <begin position="1"/>
        <end position="33"/>
    </location>
</feature>
<evidence type="ECO:0000256" key="1">
    <source>
        <dbReference type="SAM" id="MobiDB-lite"/>
    </source>
</evidence>
<feature type="compositionally biased region" description="Low complexity" evidence="1">
    <location>
        <begin position="286"/>
        <end position="296"/>
    </location>
</feature>
<comment type="caution">
    <text evidence="2">The sequence shown here is derived from an EMBL/GenBank/DDBJ whole genome shotgun (WGS) entry which is preliminary data.</text>
</comment>
<feature type="compositionally biased region" description="Low complexity" evidence="1">
    <location>
        <begin position="221"/>
        <end position="235"/>
    </location>
</feature>
<evidence type="ECO:0000313" key="2">
    <source>
        <dbReference type="EMBL" id="ROT71104.1"/>
    </source>
</evidence>
<evidence type="ECO:0000313" key="3">
    <source>
        <dbReference type="Proteomes" id="UP000283509"/>
    </source>
</evidence>
<feature type="compositionally biased region" description="Polar residues" evidence="1">
    <location>
        <begin position="11"/>
        <end position="21"/>
    </location>
</feature>
<sequence>MRGSPWLLRGFQNQRKNNGQLSPPPPSTSADQSIIHLQDSPERLEPEIENRIFSHRLHQPSGPYRVLRSLPQRYGRAADGTAGVGGSAFELSLPIDGSEVHLQLEPIDIASPGLTLSFTDDPNREVPAPHNCMFAGASGDTWAVMSVCDELTSPSSPCSHPRHTPPLFTSPPTLSCLNIGTLLPSHNLSSSPSTLNPFLLNTTHRYRTDRHGHPPTLINRLSSSPLPSSLPGLSLPPSLTPSASFTPPFLLSNNPNPIQHTHITYSLYSSPSLLLVFFYSSLPPSGPSSPSLPSSPHTTHRREEVGPPPPPLGDGPVERAAGPELHGGPRLRRRDVLLHRLLHHQRGDVLRRGLHRGTRNRTAARNRHKEALLVAFGIRI</sequence>